<dbReference type="RefSeq" id="WP_376840151.1">
    <property type="nucleotide sequence ID" value="NZ_JBHMAU010000052.1"/>
</dbReference>
<comment type="caution">
    <text evidence="2">The sequence shown here is derived from an EMBL/GenBank/DDBJ whole genome shotgun (WGS) entry which is preliminary data.</text>
</comment>
<evidence type="ECO:0000313" key="2">
    <source>
        <dbReference type="EMBL" id="MFB9776338.1"/>
    </source>
</evidence>
<evidence type="ECO:0000313" key="3">
    <source>
        <dbReference type="Proteomes" id="UP001589707"/>
    </source>
</evidence>
<name>A0ABV5X1N9_9MICO</name>
<evidence type="ECO:0000256" key="1">
    <source>
        <dbReference type="SAM" id="MobiDB-lite"/>
    </source>
</evidence>
<keyword evidence="3" id="KW-1185">Reference proteome</keyword>
<dbReference type="Proteomes" id="UP001589707">
    <property type="component" value="Unassembled WGS sequence"/>
</dbReference>
<protein>
    <submittedName>
        <fullName evidence="2">Uncharacterized protein</fullName>
    </submittedName>
</protein>
<reference evidence="2 3" key="1">
    <citation type="submission" date="2024-09" db="EMBL/GenBank/DDBJ databases">
        <authorList>
            <person name="Sun Q."/>
            <person name="Mori K."/>
        </authorList>
    </citation>
    <scope>NUCLEOTIDE SEQUENCE [LARGE SCALE GENOMIC DNA]</scope>
    <source>
        <strain evidence="2 3">JCM 11683</strain>
    </source>
</reference>
<gene>
    <name evidence="2" type="ORF">ACFFN1_07965</name>
</gene>
<sequence length="50" mass="5520">MAEQITLSKGDHTVTTTVPREAYNLEARGYTRVKPTRSAPASAEKKSDKK</sequence>
<dbReference type="EMBL" id="JBHMAU010000052">
    <property type="protein sequence ID" value="MFB9776338.1"/>
    <property type="molecule type" value="Genomic_DNA"/>
</dbReference>
<organism evidence="2 3">
    <name type="scientific">Brevibacterium otitidis</name>
    <dbReference type="NCBI Taxonomy" id="53364"/>
    <lineage>
        <taxon>Bacteria</taxon>
        <taxon>Bacillati</taxon>
        <taxon>Actinomycetota</taxon>
        <taxon>Actinomycetes</taxon>
        <taxon>Micrococcales</taxon>
        <taxon>Brevibacteriaceae</taxon>
        <taxon>Brevibacterium</taxon>
    </lineage>
</organism>
<feature type="region of interest" description="Disordered" evidence="1">
    <location>
        <begin position="1"/>
        <end position="50"/>
    </location>
</feature>
<accession>A0ABV5X1N9</accession>
<proteinExistence type="predicted"/>